<name>A0ABT2EMP7_9BACT</name>
<keyword evidence="1" id="KW-1133">Transmembrane helix</keyword>
<evidence type="ECO:0000313" key="2">
    <source>
        <dbReference type="EMBL" id="MCS3919125.1"/>
    </source>
</evidence>
<comment type="caution">
    <text evidence="2">The sequence shown here is derived from an EMBL/GenBank/DDBJ whole genome shotgun (WGS) entry which is preliminary data.</text>
</comment>
<accession>A0ABT2EMP7</accession>
<keyword evidence="3" id="KW-1185">Reference proteome</keyword>
<organism evidence="2 3">
    <name type="scientific">Candidatus Fervidibacter sacchari</name>
    <dbReference type="NCBI Taxonomy" id="1448929"/>
    <lineage>
        <taxon>Bacteria</taxon>
        <taxon>Candidatus Fervidibacterota</taxon>
        <taxon>Candidatus Fervidibacter</taxon>
    </lineage>
</organism>
<keyword evidence="1" id="KW-0812">Transmembrane</keyword>
<feature type="transmembrane region" description="Helical" evidence="1">
    <location>
        <begin position="115"/>
        <end position="136"/>
    </location>
</feature>
<keyword evidence="1" id="KW-0472">Membrane</keyword>
<evidence type="ECO:0000256" key="1">
    <source>
        <dbReference type="SAM" id="Phobius"/>
    </source>
</evidence>
<dbReference type="RefSeq" id="WP_259095284.1">
    <property type="nucleotide sequence ID" value="NZ_CP130454.1"/>
</dbReference>
<proteinExistence type="predicted"/>
<dbReference type="InterPro" id="IPR024529">
    <property type="entry name" value="ECF_trnsprt_substrate-spec"/>
</dbReference>
<feature type="transmembrane region" description="Helical" evidence="1">
    <location>
        <begin position="50"/>
        <end position="72"/>
    </location>
</feature>
<gene>
    <name evidence="2" type="ORF">M2350_001525</name>
</gene>
<dbReference type="EMBL" id="JANUCP010000002">
    <property type="protein sequence ID" value="MCS3919125.1"/>
    <property type="molecule type" value="Genomic_DNA"/>
</dbReference>
<reference evidence="2 3" key="1">
    <citation type="submission" date="2022-08" db="EMBL/GenBank/DDBJ databases">
        <title>Bacterial and archaeal communities from various locations to study Microbial Dark Matter (Phase II).</title>
        <authorList>
            <person name="Stepanauskas R."/>
        </authorList>
    </citation>
    <scope>NUCLEOTIDE SEQUENCE [LARGE SCALE GENOMIC DNA]</scope>
    <source>
        <strain evidence="2 3">PD1</strain>
    </source>
</reference>
<feature type="transmembrane region" description="Helical" evidence="1">
    <location>
        <begin position="17"/>
        <end position="38"/>
    </location>
</feature>
<dbReference type="Pfam" id="PF12822">
    <property type="entry name" value="ECF_trnsprt"/>
    <property type="match status" value="1"/>
</dbReference>
<sequence>MVGEMDAEKQVKLMREILVGALFAALGVIVPVLFHLVGLGRVFLPMHLPILAAGFFVSPIVAAATGFVTPWVSSFLTGMPSLPTAVLMSLELPVLAGVASLCYRALKGRVHESRWIGKIIAVWSSTVIAIVSRIAFDLLLLAKVVAPLLQLPAGSFGLAAVLAGTPGIVLQLTIVPAIVLAIERMRKERGLWTSES</sequence>
<dbReference type="Proteomes" id="UP001204798">
    <property type="component" value="Unassembled WGS sequence"/>
</dbReference>
<feature type="transmembrane region" description="Helical" evidence="1">
    <location>
        <begin position="156"/>
        <end position="182"/>
    </location>
</feature>
<dbReference type="Gene3D" id="1.10.1760.20">
    <property type="match status" value="1"/>
</dbReference>
<feature type="transmembrane region" description="Helical" evidence="1">
    <location>
        <begin position="84"/>
        <end position="103"/>
    </location>
</feature>
<evidence type="ECO:0000313" key="3">
    <source>
        <dbReference type="Proteomes" id="UP001204798"/>
    </source>
</evidence>
<protein>
    <submittedName>
        <fullName evidence="2">Membrane protein</fullName>
    </submittedName>
</protein>